<dbReference type="OrthoDB" id="10025010at2759"/>
<evidence type="ECO:0000259" key="1">
    <source>
        <dbReference type="Pfam" id="PF13229"/>
    </source>
</evidence>
<dbReference type="EMBL" id="GL833125">
    <property type="protein sequence ID" value="EGB09622.1"/>
    <property type="molecule type" value="Genomic_DNA"/>
</dbReference>
<dbReference type="GeneID" id="20228201"/>
<dbReference type="KEGG" id="aaf:AURANDRAFT_71396"/>
<dbReference type="Pfam" id="PF13229">
    <property type="entry name" value="Beta_helix"/>
    <property type="match status" value="1"/>
</dbReference>
<organism evidence="3">
    <name type="scientific">Aureococcus anophagefferens</name>
    <name type="common">Harmful bloom alga</name>
    <dbReference type="NCBI Taxonomy" id="44056"/>
    <lineage>
        <taxon>Eukaryota</taxon>
        <taxon>Sar</taxon>
        <taxon>Stramenopiles</taxon>
        <taxon>Ochrophyta</taxon>
        <taxon>Pelagophyceae</taxon>
        <taxon>Pelagomonadales</taxon>
        <taxon>Pelagomonadaceae</taxon>
        <taxon>Aureococcus</taxon>
    </lineage>
</organism>
<dbReference type="InterPro" id="IPR012334">
    <property type="entry name" value="Pectin_lyas_fold"/>
</dbReference>
<evidence type="ECO:0000313" key="3">
    <source>
        <dbReference type="Proteomes" id="UP000002729"/>
    </source>
</evidence>
<sequence>MRRLVALPLALAAGLFAALSLVRRTRPLAQISLATTSAHVLYVSPDGADGPSRGQSRDAPLKSVTYARDLLRSRTPGASATVVLLRGTHYLAPGEPLSLGPEDSNTRFVGEGATLSAGRSIPAACFEREGTSDIWACKLDDAGGGAPRVARLDARTSLPARAPNEAKGRPYESGWLYVDQVLVSGGDFAVFTVDTAAPETPAFLEDDEWAGGRATMFPRDSWHSYQGLIRNADGASYTQSSRQRVLNMTCPVAGACDADDTEVKAGCRFYVYATPDGLSEGEWYLDEARRTLRVWPPRASATFDVEVVLPTAGAVVEVSGADFAEGSPATPATSIVLESITFADASYWRHGFQNGFSQRPDALGFPDDAAVRISGGRDVAVRNCTFRELGGGGVAVGNGSAGVAIAGNVFERLGQSAVIFVGNATSQATDSEILDNRMTDIGTIHGSAGGVVLSSASRIRVARNDISKIARWGVHVRHFAPETVGGPSLANVVEHNRVVETGETTAALGAISTTGVWHNAGLTNSVIRYNCVRDTIGFDKGNARPDETFGIYLDNEASGYDVHHNVIRNTQDGGFMVHYGHNNTVWNNVFANASLSGYDTTGGGVWADGDAAYNTTGNTFWRNVLVVYNNSGEMPPRLLKGEMYAPYYSTIDDNVYFSPDLDLAAWNSSELTPLGTWAQWTAAGYDARSKVADPMFRDVAEGDFCLLPDSPAFDLGFDPIPFSAHRRAQRSHSHEQSRATTAVCMFERGTRVGGRIHSLRGQGPAKDLVVEAGAYRFVLNRTCADIEGWSWCLSTPLTRGIVEDYLELNWTRYNPDATAWDHELAKITDADGADAGFLTFVEDLLARAESSGRFEVYFGHEVTSLAKVDGGYALNFADGSTALAKQVALNLPQTPLLRVLAKSAIAETAADVPDVVHTMLAFPLLKLYVHYDDAWWRNILGLTSGPFNNSDAWSWKDDPSPMAQDDCLAARQLPFVLQGSYHDGDVRCDADGARCRGFIQAAYMGDVQAVRLYQQFHFAENGDSVAHLDAANPHDDKLLRQVHEALVAYHAPMMDEAALEKVRGLSPNMGVLSIWDQTAAGFGAACHMPKALAKDGAGVAPEKIPSTAMRPFGPTEDIFLANEAYGTVECFAEGSLVMAENVAAALGVPPPTWIDPAIYDHDIRFNASVAHPSGRAKGASHPRGDLAFIEALAK</sequence>
<protein>
    <recommendedName>
        <fullName evidence="1">Right handed beta helix domain-containing protein</fullName>
    </recommendedName>
</protein>
<keyword evidence="3" id="KW-1185">Reference proteome</keyword>
<proteinExistence type="predicted"/>
<dbReference type="Proteomes" id="UP000002729">
    <property type="component" value="Unassembled WGS sequence"/>
</dbReference>
<dbReference type="SUPFAM" id="SSF51905">
    <property type="entry name" value="FAD/NAD(P)-binding domain"/>
    <property type="match status" value="1"/>
</dbReference>
<dbReference type="AlphaFoldDB" id="F0Y692"/>
<dbReference type="InterPro" id="IPR036188">
    <property type="entry name" value="FAD/NAD-bd_sf"/>
</dbReference>
<dbReference type="InterPro" id="IPR039448">
    <property type="entry name" value="Beta_helix"/>
</dbReference>
<dbReference type="InParanoid" id="F0Y692"/>
<gene>
    <name evidence="2" type="ORF">AURANDRAFT_71396</name>
</gene>
<dbReference type="Gene3D" id="2.160.20.10">
    <property type="entry name" value="Single-stranded right-handed beta-helix, Pectin lyase-like"/>
    <property type="match status" value="1"/>
</dbReference>
<dbReference type="InterPro" id="IPR011050">
    <property type="entry name" value="Pectin_lyase_fold/virulence"/>
</dbReference>
<reference evidence="2 3" key="1">
    <citation type="journal article" date="2011" name="Proc. Natl. Acad. Sci. U.S.A.">
        <title>Niche of harmful alga Aureococcus anophagefferens revealed through ecogenomics.</title>
        <authorList>
            <person name="Gobler C.J."/>
            <person name="Berry D.L."/>
            <person name="Dyhrman S.T."/>
            <person name="Wilhelm S.W."/>
            <person name="Salamov A."/>
            <person name="Lobanov A.V."/>
            <person name="Zhang Y."/>
            <person name="Collier J.L."/>
            <person name="Wurch L.L."/>
            <person name="Kustka A.B."/>
            <person name="Dill B.D."/>
            <person name="Shah M."/>
            <person name="VerBerkmoes N.C."/>
            <person name="Kuo A."/>
            <person name="Terry A."/>
            <person name="Pangilinan J."/>
            <person name="Lindquist E.A."/>
            <person name="Lucas S."/>
            <person name="Paulsen I.T."/>
            <person name="Hattenrath-Lehmann T.K."/>
            <person name="Talmage S.C."/>
            <person name="Walker E.A."/>
            <person name="Koch F."/>
            <person name="Burson A.M."/>
            <person name="Marcoval M.A."/>
            <person name="Tang Y.Z."/>
            <person name="Lecleir G.R."/>
            <person name="Coyne K.J."/>
            <person name="Berg G.M."/>
            <person name="Bertrand E.M."/>
            <person name="Saito M.A."/>
            <person name="Gladyshev V.N."/>
            <person name="Grigoriev I.V."/>
        </authorList>
    </citation>
    <scope>NUCLEOTIDE SEQUENCE [LARGE SCALE GENOMIC DNA]</scope>
    <source>
        <strain evidence="3">CCMP 1984</strain>
    </source>
</reference>
<feature type="domain" description="Right handed beta helix" evidence="1">
    <location>
        <begin position="370"/>
        <end position="532"/>
    </location>
</feature>
<dbReference type="eggNOG" id="ENOG502S3CI">
    <property type="taxonomic scope" value="Eukaryota"/>
</dbReference>
<dbReference type="SMART" id="SM00710">
    <property type="entry name" value="PbH1"/>
    <property type="match status" value="8"/>
</dbReference>
<dbReference type="PANTHER" id="PTHR36453">
    <property type="entry name" value="SECRETED PROTEIN-RELATED"/>
    <property type="match status" value="1"/>
</dbReference>
<evidence type="ECO:0000313" key="2">
    <source>
        <dbReference type="EMBL" id="EGB09622.1"/>
    </source>
</evidence>
<dbReference type="InterPro" id="IPR006626">
    <property type="entry name" value="PbH1"/>
</dbReference>
<accession>F0Y692</accession>
<dbReference type="SUPFAM" id="SSF51126">
    <property type="entry name" value="Pectin lyase-like"/>
    <property type="match status" value="1"/>
</dbReference>
<dbReference type="PANTHER" id="PTHR36453:SF1">
    <property type="entry name" value="RIGHT HANDED BETA HELIX DOMAIN-CONTAINING PROTEIN"/>
    <property type="match status" value="1"/>
</dbReference>
<name>F0Y692_AURAN</name>
<dbReference type="RefSeq" id="XP_009035673.1">
    <property type="nucleotide sequence ID" value="XM_009037425.1"/>
</dbReference>